<dbReference type="InterPro" id="IPR036390">
    <property type="entry name" value="WH_DNA-bd_sf"/>
</dbReference>
<dbReference type="RefSeq" id="WP_091149464.1">
    <property type="nucleotide sequence ID" value="NZ_FNAI01000004.1"/>
</dbReference>
<dbReference type="OrthoDB" id="9127033at2"/>
<sequence>MTKTTHICDLNTCFLCRNCLKDWLPAIAANRENFVVKKGQQLFKEGDNVTGIYFVYSGIIKVHKRWDQEKDLILRFAKQGDILGHLGLADTTSYPISATAIEPSVVCYLKMDFFESSLNVNNQFTYKLMRFFANELNESEKRMRNLAHMPVKERIAQALLSLKDQFGLNTDGYLNIELTRQDLSSYASVAYETLFKVTQEFLQNNLIAITGKNIKLLNEQALQAMTLEKKV</sequence>
<dbReference type="InterPro" id="IPR014710">
    <property type="entry name" value="RmlC-like_jellyroll"/>
</dbReference>
<evidence type="ECO:0000313" key="7">
    <source>
        <dbReference type="Proteomes" id="UP000199072"/>
    </source>
</evidence>
<dbReference type="InterPro" id="IPR050397">
    <property type="entry name" value="Env_Response_Regulators"/>
</dbReference>
<dbReference type="InterPro" id="IPR012318">
    <property type="entry name" value="HTH_CRP"/>
</dbReference>
<dbReference type="CDD" id="cd00038">
    <property type="entry name" value="CAP_ED"/>
    <property type="match status" value="1"/>
</dbReference>
<dbReference type="GO" id="GO:0003677">
    <property type="term" value="F:DNA binding"/>
    <property type="evidence" value="ECO:0007669"/>
    <property type="project" value="UniProtKB-KW"/>
</dbReference>
<evidence type="ECO:0000259" key="5">
    <source>
        <dbReference type="PROSITE" id="PS51063"/>
    </source>
</evidence>
<keyword evidence="2" id="KW-0238">DNA-binding</keyword>
<evidence type="ECO:0000256" key="1">
    <source>
        <dbReference type="ARBA" id="ARBA00023015"/>
    </source>
</evidence>
<dbReference type="SUPFAM" id="SSF51206">
    <property type="entry name" value="cAMP-binding domain-like"/>
    <property type="match status" value="1"/>
</dbReference>
<feature type="domain" description="HTH crp-type" evidence="5">
    <location>
        <begin position="149"/>
        <end position="220"/>
    </location>
</feature>
<organism evidence="6 7">
    <name type="scientific">Mucilaginibacter pineti</name>
    <dbReference type="NCBI Taxonomy" id="1391627"/>
    <lineage>
        <taxon>Bacteria</taxon>
        <taxon>Pseudomonadati</taxon>
        <taxon>Bacteroidota</taxon>
        <taxon>Sphingobacteriia</taxon>
        <taxon>Sphingobacteriales</taxon>
        <taxon>Sphingobacteriaceae</taxon>
        <taxon>Mucilaginibacter</taxon>
    </lineage>
</organism>
<dbReference type="PANTHER" id="PTHR24567:SF26">
    <property type="entry name" value="REGULATORY PROTEIN YEIL"/>
    <property type="match status" value="1"/>
</dbReference>
<dbReference type="STRING" id="1391627.SAMN05216464_104269"/>
<evidence type="ECO:0000313" key="6">
    <source>
        <dbReference type="EMBL" id="SDE18697.1"/>
    </source>
</evidence>
<dbReference type="InterPro" id="IPR018490">
    <property type="entry name" value="cNMP-bd_dom_sf"/>
</dbReference>
<proteinExistence type="predicted"/>
<keyword evidence="3" id="KW-0804">Transcription</keyword>
<evidence type="ECO:0000256" key="3">
    <source>
        <dbReference type="ARBA" id="ARBA00023163"/>
    </source>
</evidence>
<reference evidence="6 7" key="1">
    <citation type="submission" date="2016-10" db="EMBL/GenBank/DDBJ databases">
        <authorList>
            <person name="de Groot N.N."/>
        </authorList>
    </citation>
    <scope>NUCLEOTIDE SEQUENCE [LARGE SCALE GENOMIC DNA]</scope>
    <source>
        <strain evidence="6 7">47C3B</strain>
    </source>
</reference>
<dbReference type="PANTHER" id="PTHR24567">
    <property type="entry name" value="CRP FAMILY TRANSCRIPTIONAL REGULATORY PROTEIN"/>
    <property type="match status" value="1"/>
</dbReference>
<protein>
    <submittedName>
        <fullName evidence="6">CRP/FNR family transcriptional regulator, anaerobic regulatory protein</fullName>
    </submittedName>
</protein>
<dbReference type="InterPro" id="IPR036388">
    <property type="entry name" value="WH-like_DNA-bd_sf"/>
</dbReference>
<keyword evidence="1" id="KW-0805">Transcription regulation</keyword>
<dbReference type="Pfam" id="PF13545">
    <property type="entry name" value="HTH_Crp_2"/>
    <property type="match status" value="1"/>
</dbReference>
<dbReference type="EMBL" id="FNAI01000004">
    <property type="protein sequence ID" value="SDE18697.1"/>
    <property type="molecule type" value="Genomic_DNA"/>
</dbReference>
<dbReference type="InterPro" id="IPR000595">
    <property type="entry name" value="cNMP-bd_dom"/>
</dbReference>
<evidence type="ECO:0000256" key="2">
    <source>
        <dbReference type="ARBA" id="ARBA00023125"/>
    </source>
</evidence>
<dbReference type="Pfam" id="PF00027">
    <property type="entry name" value="cNMP_binding"/>
    <property type="match status" value="1"/>
</dbReference>
<dbReference type="GO" id="GO:0005829">
    <property type="term" value="C:cytosol"/>
    <property type="evidence" value="ECO:0007669"/>
    <property type="project" value="TreeGrafter"/>
</dbReference>
<accession>A0A1G7AVT2</accession>
<dbReference type="GO" id="GO:0003700">
    <property type="term" value="F:DNA-binding transcription factor activity"/>
    <property type="evidence" value="ECO:0007669"/>
    <property type="project" value="TreeGrafter"/>
</dbReference>
<dbReference type="PROSITE" id="PS50042">
    <property type="entry name" value="CNMP_BINDING_3"/>
    <property type="match status" value="1"/>
</dbReference>
<gene>
    <name evidence="6" type="ORF">SAMN05216464_104269</name>
</gene>
<dbReference type="PROSITE" id="PS51063">
    <property type="entry name" value="HTH_CRP_2"/>
    <property type="match status" value="1"/>
</dbReference>
<dbReference type="AlphaFoldDB" id="A0A1G7AVT2"/>
<dbReference type="Gene3D" id="2.60.120.10">
    <property type="entry name" value="Jelly Rolls"/>
    <property type="match status" value="1"/>
</dbReference>
<dbReference type="SMART" id="SM00100">
    <property type="entry name" value="cNMP"/>
    <property type="match status" value="1"/>
</dbReference>
<evidence type="ECO:0000259" key="4">
    <source>
        <dbReference type="PROSITE" id="PS50042"/>
    </source>
</evidence>
<dbReference type="Gene3D" id="1.10.10.10">
    <property type="entry name" value="Winged helix-like DNA-binding domain superfamily/Winged helix DNA-binding domain"/>
    <property type="match status" value="1"/>
</dbReference>
<name>A0A1G7AVT2_9SPHI</name>
<dbReference type="Proteomes" id="UP000199072">
    <property type="component" value="Unassembled WGS sequence"/>
</dbReference>
<dbReference type="SUPFAM" id="SSF46785">
    <property type="entry name" value="Winged helix' DNA-binding domain"/>
    <property type="match status" value="1"/>
</dbReference>
<keyword evidence="7" id="KW-1185">Reference proteome</keyword>
<feature type="domain" description="Cyclic nucleotide-binding" evidence="4">
    <location>
        <begin position="34"/>
        <end position="135"/>
    </location>
</feature>